<dbReference type="EMBL" id="JAPHNI010000203">
    <property type="protein sequence ID" value="KAJ8114289.1"/>
    <property type="molecule type" value="Genomic_DNA"/>
</dbReference>
<gene>
    <name evidence="1" type="ORF">OPT61_g3803</name>
</gene>
<sequence>MSTNTLPIRTHSGHDRKVNTQDCDLTSEVANDLDREYDADESDAGINTDLHHIIQRLDSVQLAMCFAQQEMLITERSPSEVATTPTTLTLDHPTSQCTPAQLQSLILKKQCGTLQHARHIAARARSIQASVVDIKELARYLPAKGTPYDDHCTHMQRSCDFLSSTAQDAERCAAQLDDLPTNTKTMTFATQFEASAQDLHRYARDFERYASGLRARSRIWEEEYSRQLDRRQALWHGFESASESDKRQLTMACEMLIVSFSGSLALHSIIAGA</sequence>
<reference evidence="1" key="1">
    <citation type="submission" date="2022-11" db="EMBL/GenBank/DDBJ databases">
        <title>Genome Sequence of Boeremia exigua.</title>
        <authorList>
            <person name="Buettner E."/>
        </authorList>
    </citation>
    <scope>NUCLEOTIDE SEQUENCE</scope>
    <source>
        <strain evidence="1">CU02</strain>
    </source>
</reference>
<dbReference type="Proteomes" id="UP001153331">
    <property type="component" value="Unassembled WGS sequence"/>
</dbReference>
<proteinExistence type="predicted"/>
<evidence type="ECO:0000313" key="2">
    <source>
        <dbReference type="Proteomes" id="UP001153331"/>
    </source>
</evidence>
<keyword evidence="2" id="KW-1185">Reference proteome</keyword>
<organism evidence="1 2">
    <name type="scientific">Boeremia exigua</name>
    <dbReference type="NCBI Taxonomy" id="749465"/>
    <lineage>
        <taxon>Eukaryota</taxon>
        <taxon>Fungi</taxon>
        <taxon>Dikarya</taxon>
        <taxon>Ascomycota</taxon>
        <taxon>Pezizomycotina</taxon>
        <taxon>Dothideomycetes</taxon>
        <taxon>Pleosporomycetidae</taxon>
        <taxon>Pleosporales</taxon>
        <taxon>Pleosporineae</taxon>
        <taxon>Didymellaceae</taxon>
        <taxon>Boeremia</taxon>
    </lineage>
</organism>
<accession>A0ACC2IGF4</accession>
<comment type="caution">
    <text evidence="1">The sequence shown here is derived from an EMBL/GenBank/DDBJ whole genome shotgun (WGS) entry which is preliminary data.</text>
</comment>
<name>A0ACC2IGF4_9PLEO</name>
<evidence type="ECO:0000313" key="1">
    <source>
        <dbReference type="EMBL" id="KAJ8114289.1"/>
    </source>
</evidence>
<protein>
    <submittedName>
        <fullName evidence="1">Uncharacterized protein</fullName>
    </submittedName>
</protein>